<dbReference type="Proteomes" id="UP000185841">
    <property type="component" value="Unassembled WGS sequence"/>
</dbReference>
<feature type="domain" description="HTH lysR-type" evidence="5">
    <location>
        <begin position="7"/>
        <end position="64"/>
    </location>
</feature>
<dbReference type="PRINTS" id="PR00039">
    <property type="entry name" value="HTHLYSR"/>
</dbReference>
<dbReference type="AlphaFoldDB" id="A0A1N6V1R0"/>
<reference evidence="6 7" key="1">
    <citation type="submission" date="2017-01" db="EMBL/GenBank/DDBJ databases">
        <authorList>
            <person name="Mah S.A."/>
            <person name="Swanson W.J."/>
            <person name="Moy G.W."/>
            <person name="Vacquier V.D."/>
        </authorList>
    </citation>
    <scope>NUCLEOTIDE SEQUENCE [LARGE SCALE GENOMIC DNA]</scope>
    <source>
        <strain evidence="6 7">RU36E</strain>
    </source>
</reference>
<dbReference type="Gene3D" id="1.10.10.10">
    <property type="entry name" value="Winged helix-like DNA-binding domain superfamily/Winged helix DNA-binding domain"/>
    <property type="match status" value="1"/>
</dbReference>
<keyword evidence="2" id="KW-0805">Transcription regulation</keyword>
<dbReference type="GO" id="GO:0003700">
    <property type="term" value="F:DNA-binding transcription factor activity"/>
    <property type="evidence" value="ECO:0007669"/>
    <property type="project" value="InterPro"/>
</dbReference>
<dbReference type="InterPro" id="IPR036390">
    <property type="entry name" value="WH_DNA-bd_sf"/>
</dbReference>
<proteinExistence type="inferred from homology"/>
<dbReference type="InterPro" id="IPR050389">
    <property type="entry name" value="LysR-type_TF"/>
</dbReference>
<dbReference type="Pfam" id="PF03466">
    <property type="entry name" value="LysR_substrate"/>
    <property type="match status" value="1"/>
</dbReference>
<dbReference type="SUPFAM" id="SSF53850">
    <property type="entry name" value="Periplasmic binding protein-like II"/>
    <property type="match status" value="1"/>
</dbReference>
<evidence type="ECO:0000256" key="3">
    <source>
        <dbReference type="ARBA" id="ARBA00023125"/>
    </source>
</evidence>
<keyword evidence="4" id="KW-0804">Transcription</keyword>
<dbReference type="InterPro" id="IPR036388">
    <property type="entry name" value="WH-like_DNA-bd_sf"/>
</dbReference>
<evidence type="ECO:0000313" key="7">
    <source>
        <dbReference type="Proteomes" id="UP000185841"/>
    </source>
</evidence>
<dbReference type="RefSeq" id="WP_076427713.1">
    <property type="nucleotide sequence ID" value="NZ_FTMP01000007.1"/>
</dbReference>
<evidence type="ECO:0000256" key="1">
    <source>
        <dbReference type="ARBA" id="ARBA00009437"/>
    </source>
</evidence>
<keyword evidence="3" id="KW-0238">DNA-binding</keyword>
<dbReference type="Gene3D" id="3.40.190.10">
    <property type="entry name" value="Periplasmic binding protein-like II"/>
    <property type="match status" value="2"/>
</dbReference>
<dbReference type="PANTHER" id="PTHR30118">
    <property type="entry name" value="HTH-TYPE TRANSCRIPTIONAL REGULATOR LEUO-RELATED"/>
    <property type="match status" value="1"/>
</dbReference>
<dbReference type="InterPro" id="IPR005119">
    <property type="entry name" value="LysR_subst-bd"/>
</dbReference>
<dbReference type="Pfam" id="PF00126">
    <property type="entry name" value="HTH_1"/>
    <property type="match status" value="1"/>
</dbReference>
<gene>
    <name evidence="6" type="ORF">SAMN05878282_10768</name>
</gene>
<dbReference type="SUPFAM" id="SSF46785">
    <property type="entry name" value="Winged helix' DNA-binding domain"/>
    <property type="match status" value="1"/>
</dbReference>
<name>A0A1N6V1R0_AQUAC</name>
<dbReference type="PROSITE" id="PS50931">
    <property type="entry name" value="HTH_LYSR"/>
    <property type="match status" value="1"/>
</dbReference>
<dbReference type="InterPro" id="IPR000847">
    <property type="entry name" value="LysR_HTH_N"/>
</dbReference>
<sequence length="312" mass="34398">MRNIRSLDLNLLKTLDALLDEGSVTRAASRLAITQPAVSGMLNRLRESFNDPLFVRAQRGLVPTPRALALALPVKRVLGEIEGMLRPDVFEPSSAELTLSIAATDYAQRTILLPLLSSLRQQAPGIRVAAKPVDNERVTRQLESGELDLAILTPQSIHQGLHARHLFNEQYVFAVHEHHPAARGVNLEQFCALEHAIVSMGGEAFHGVTDDALAELGLTRRVSVSVPSFLMLLDILRNSDLVAVLPMRLLMPGDGLCALKPPLHIPGFEKIAAWHERTHHHPAHRWVRALLLTVCEQTEAVHKIGVSANEWS</sequence>
<accession>A0A1N6V1R0</accession>
<dbReference type="GO" id="GO:0003677">
    <property type="term" value="F:DNA binding"/>
    <property type="evidence" value="ECO:0007669"/>
    <property type="project" value="UniProtKB-KW"/>
</dbReference>
<evidence type="ECO:0000313" key="6">
    <source>
        <dbReference type="EMBL" id="SIQ71728.1"/>
    </source>
</evidence>
<dbReference type="EMBL" id="FTMP01000007">
    <property type="protein sequence ID" value="SIQ71728.1"/>
    <property type="molecule type" value="Genomic_DNA"/>
</dbReference>
<evidence type="ECO:0000256" key="4">
    <source>
        <dbReference type="ARBA" id="ARBA00023163"/>
    </source>
</evidence>
<protein>
    <submittedName>
        <fullName evidence="6">Transcriptional regulator, LysR family</fullName>
    </submittedName>
</protein>
<dbReference type="PANTHER" id="PTHR30118:SF15">
    <property type="entry name" value="TRANSCRIPTIONAL REGULATORY PROTEIN"/>
    <property type="match status" value="1"/>
</dbReference>
<evidence type="ECO:0000256" key="2">
    <source>
        <dbReference type="ARBA" id="ARBA00023015"/>
    </source>
</evidence>
<organism evidence="6 7">
    <name type="scientific">Aquipseudomonas alcaligenes</name>
    <name type="common">Pseudomonas alcaligenes</name>
    <dbReference type="NCBI Taxonomy" id="43263"/>
    <lineage>
        <taxon>Bacteria</taxon>
        <taxon>Pseudomonadati</taxon>
        <taxon>Pseudomonadota</taxon>
        <taxon>Gammaproteobacteria</taxon>
        <taxon>Pseudomonadales</taxon>
        <taxon>Pseudomonadaceae</taxon>
        <taxon>Aquipseudomonas</taxon>
    </lineage>
</organism>
<evidence type="ECO:0000259" key="5">
    <source>
        <dbReference type="PROSITE" id="PS50931"/>
    </source>
</evidence>
<comment type="similarity">
    <text evidence="1">Belongs to the LysR transcriptional regulatory family.</text>
</comment>